<evidence type="ECO:0000256" key="1">
    <source>
        <dbReference type="ARBA" id="ARBA00008754"/>
    </source>
</evidence>
<dbReference type="GO" id="GO:0009052">
    <property type="term" value="P:pentose-phosphate shunt, non-oxidative branch"/>
    <property type="evidence" value="ECO:0007669"/>
    <property type="project" value="TreeGrafter"/>
</dbReference>
<dbReference type="InterPro" id="IPR036569">
    <property type="entry name" value="RpiB_LacA_LacB_sf"/>
</dbReference>
<dbReference type="PANTHER" id="PTHR30345">
    <property type="entry name" value="RIBOSE-5-PHOSPHATE ISOMERASE B"/>
    <property type="match status" value="1"/>
</dbReference>
<feature type="binding site" evidence="2">
    <location>
        <position position="142"/>
    </location>
    <ligand>
        <name>D-ribulose 5-phosphate</name>
        <dbReference type="ChEBI" id="CHEBI:58121"/>
    </ligand>
</feature>
<sequence length="153" mass="16732">MKLYLGSDHAGFLLKEAIKSWLLQQGHEVMDFGADENVAGDDYPDFVLPVAKAVAEADNVDTTRGIVFGGSGEGEAITANRLDGVRATVYYGPDPEIVRLGRAHNNANMLSLGARFLSVEQAEKAVRVWLETPYEGGRHDARLHKMDEMTGEI</sequence>
<dbReference type="NCBIfam" id="TIGR00689">
    <property type="entry name" value="rpiB_lacA_lacB"/>
    <property type="match status" value="1"/>
</dbReference>
<dbReference type="Gene3D" id="3.40.1400.10">
    <property type="entry name" value="Sugar-phosphate isomerase, RpiB/LacA/LacB"/>
    <property type="match status" value="1"/>
</dbReference>
<dbReference type="GO" id="GO:0004751">
    <property type="term" value="F:ribose-5-phosphate isomerase activity"/>
    <property type="evidence" value="ECO:0007669"/>
    <property type="project" value="TreeGrafter"/>
</dbReference>
<evidence type="ECO:0000313" key="4">
    <source>
        <dbReference type="Proteomes" id="UP000228767"/>
    </source>
</evidence>
<feature type="binding site" evidence="2">
    <location>
        <position position="105"/>
    </location>
    <ligand>
        <name>D-ribulose 5-phosphate</name>
        <dbReference type="ChEBI" id="CHEBI:58121"/>
    </ligand>
</feature>
<comment type="caution">
    <text evidence="3">The sequence shown here is derived from an EMBL/GenBank/DDBJ whole genome shotgun (WGS) entry which is preliminary data.</text>
</comment>
<proteinExistence type="inferred from homology"/>
<dbReference type="Proteomes" id="UP000228767">
    <property type="component" value="Unassembled WGS sequence"/>
</dbReference>
<dbReference type="GO" id="GO:0019316">
    <property type="term" value="P:D-allose catabolic process"/>
    <property type="evidence" value="ECO:0007669"/>
    <property type="project" value="TreeGrafter"/>
</dbReference>
<feature type="binding site" evidence="2">
    <location>
        <begin position="8"/>
        <end position="9"/>
    </location>
    <ligand>
        <name>D-ribulose 5-phosphate</name>
        <dbReference type="ChEBI" id="CHEBI:58121"/>
    </ligand>
</feature>
<dbReference type="SUPFAM" id="SSF89623">
    <property type="entry name" value="Ribose/Galactose isomerase RpiB/AlsB"/>
    <property type="match status" value="1"/>
</dbReference>
<dbReference type="PANTHER" id="PTHR30345:SF0">
    <property type="entry name" value="DNA DAMAGE-REPAIR_TOLERATION PROTEIN DRT102"/>
    <property type="match status" value="1"/>
</dbReference>
<evidence type="ECO:0000256" key="2">
    <source>
        <dbReference type="PIRSR" id="PIRSR005384-2"/>
    </source>
</evidence>
<feature type="binding site" evidence="2">
    <location>
        <begin position="70"/>
        <end position="74"/>
    </location>
    <ligand>
        <name>D-ribulose 5-phosphate</name>
        <dbReference type="ChEBI" id="CHEBI:58121"/>
    </ligand>
</feature>
<reference evidence="3 4" key="1">
    <citation type="submission" date="2017-09" db="EMBL/GenBank/DDBJ databases">
        <title>Depth-based differentiation of microbial function through sediment-hosted aquifers and enrichment of novel symbionts in the deep terrestrial subsurface.</title>
        <authorList>
            <person name="Probst A.J."/>
            <person name="Ladd B."/>
            <person name="Jarett J.K."/>
            <person name="Geller-Mcgrath D.E."/>
            <person name="Sieber C.M."/>
            <person name="Emerson J.B."/>
            <person name="Anantharaman K."/>
            <person name="Thomas B.C."/>
            <person name="Malmstrom R."/>
            <person name="Stieglmeier M."/>
            <person name="Klingl A."/>
            <person name="Woyke T."/>
            <person name="Ryan C.M."/>
            <person name="Banfield J.F."/>
        </authorList>
    </citation>
    <scope>NUCLEOTIDE SEQUENCE [LARGE SCALE GENOMIC DNA]</scope>
    <source>
        <strain evidence="3">CG10_big_fil_rev_8_21_14_0_10_51_16</strain>
    </source>
</reference>
<feature type="binding site" evidence="2">
    <location>
        <position position="115"/>
    </location>
    <ligand>
        <name>D-ribulose 5-phosphate</name>
        <dbReference type="ChEBI" id="CHEBI:58121"/>
    </ligand>
</feature>
<dbReference type="PIRSF" id="PIRSF005384">
    <property type="entry name" value="RpiB_LacA_B"/>
    <property type="match status" value="1"/>
</dbReference>
<protein>
    <submittedName>
        <fullName evidence="3">Ribose-5-phosphate isomerase</fullName>
    </submittedName>
</protein>
<evidence type="ECO:0000313" key="3">
    <source>
        <dbReference type="EMBL" id="PIR44536.1"/>
    </source>
</evidence>
<dbReference type="NCBIfam" id="NF004051">
    <property type="entry name" value="PRK05571.1"/>
    <property type="match status" value="1"/>
</dbReference>
<accession>A0A2H0RDS6</accession>
<dbReference type="EMBL" id="PCYI01000027">
    <property type="protein sequence ID" value="PIR44536.1"/>
    <property type="molecule type" value="Genomic_DNA"/>
</dbReference>
<organism evidence="3 4">
    <name type="scientific">Candidatus Vogelbacteria bacterium CG10_big_fil_rev_8_21_14_0_10_51_16</name>
    <dbReference type="NCBI Taxonomy" id="1975045"/>
    <lineage>
        <taxon>Bacteria</taxon>
        <taxon>Candidatus Vogeliibacteriota</taxon>
    </lineage>
</organism>
<dbReference type="InterPro" id="IPR003500">
    <property type="entry name" value="RpiB_LacA_LacB"/>
</dbReference>
<gene>
    <name evidence="3" type="ORF">COV10_04170</name>
</gene>
<keyword evidence="3" id="KW-0413">Isomerase</keyword>
<comment type="similarity">
    <text evidence="1">Belongs to the LacAB/RpiB family.</text>
</comment>
<dbReference type="AlphaFoldDB" id="A0A2H0RDS6"/>
<name>A0A2H0RDS6_9BACT</name>
<feature type="binding site" evidence="2">
    <location>
        <position position="138"/>
    </location>
    <ligand>
        <name>D-ribulose 5-phosphate</name>
        <dbReference type="ChEBI" id="CHEBI:58121"/>
    </ligand>
</feature>
<dbReference type="Pfam" id="PF02502">
    <property type="entry name" value="LacAB_rpiB"/>
    <property type="match status" value="1"/>
</dbReference>